<dbReference type="Proteomes" id="UP001594351">
    <property type="component" value="Unassembled WGS sequence"/>
</dbReference>
<dbReference type="GO" id="GO:0004450">
    <property type="term" value="F:isocitrate dehydrogenase (NADP+) activity"/>
    <property type="evidence" value="ECO:0007669"/>
    <property type="project" value="UniProtKB-EC"/>
</dbReference>
<feature type="non-terminal residue" evidence="1">
    <location>
        <position position="47"/>
    </location>
</feature>
<dbReference type="InterPro" id="IPR004436">
    <property type="entry name" value="Isocitrate_DH_NADP_mono"/>
</dbReference>
<reference evidence="1 2" key="1">
    <citation type="submission" date="2024-09" db="EMBL/GenBank/DDBJ databases">
        <title>Laminarin stimulates single cell rates of sulfate reduction while oxygen inhibits transcriptomic activity in coastal marine sediment.</title>
        <authorList>
            <person name="Lindsay M."/>
            <person name="Orcutt B."/>
            <person name="Emerson D."/>
            <person name="Stepanauskas R."/>
            <person name="D'Angelo T."/>
        </authorList>
    </citation>
    <scope>NUCLEOTIDE SEQUENCE [LARGE SCALE GENOMIC DNA]</scope>
    <source>
        <strain evidence="1">SAG AM-311-K15</strain>
    </source>
</reference>
<accession>A0ABV6YY25</accession>
<dbReference type="EC" id="1.1.1.42" evidence="1"/>
<sequence>MNTAKITWTHTDEAPALATKAFLPILKAYTKGSGVEIEKKVIEASHE</sequence>
<evidence type="ECO:0000313" key="2">
    <source>
        <dbReference type="Proteomes" id="UP001594351"/>
    </source>
</evidence>
<dbReference type="SUPFAM" id="SSF53659">
    <property type="entry name" value="Isocitrate/Isopropylmalate dehydrogenase-like"/>
    <property type="match status" value="1"/>
</dbReference>
<protein>
    <submittedName>
        <fullName evidence="1">NADP-dependent isocitrate dehydrogenase</fullName>
        <ecNumber evidence="1">1.1.1.42</ecNumber>
    </submittedName>
</protein>
<name>A0ABV6YY25_UNCC1</name>
<keyword evidence="1" id="KW-0560">Oxidoreductase</keyword>
<dbReference type="EMBL" id="JBHPBY010000151">
    <property type="protein sequence ID" value="MFC1851088.1"/>
    <property type="molecule type" value="Genomic_DNA"/>
</dbReference>
<evidence type="ECO:0000313" key="1">
    <source>
        <dbReference type="EMBL" id="MFC1851088.1"/>
    </source>
</evidence>
<comment type="caution">
    <text evidence="1">The sequence shown here is derived from an EMBL/GenBank/DDBJ whole genome shotgun (WGS) entry which is preliminary data.</text>
</comment>
<dbReference type="Pfam" id="PF03971">
    <property type="entry name" value="IDH"/>
    <property type="match status" value="1"/>
</dbReference>
<keyword evidence="2" id="KW-1185">Reference proteome</keyword>
<organism evidence="1 2">
    <name type="scientific">candidate division CSSED10-310 bacterium</name>
    <dbReference type="NCBI Taxonomy" id="2855610"/>
    <lineage>
        <taxon>Bacteria</taxon>
        <taxon>Bacteria division CSSED10-310</taxon>
    </lineage>
</organism>
<gene>
    <name evidence="1" type="ORF">ACFL27_12915</name>
</gene>
<proteinExistence type="predicted"/>